<dbReference type="OrthoDB" id="5242879at2"/>
<proteinExistence type="predicted"/>
<accession>A0A365GX43</accession>
<reference evidence="3 4" key="1">
    <citation type="submission" date="2018-06" db="EMBL/GenBank/DDBJ databases">
        <title>Actinomadura craniellae sp. nov. isolated from marine sponge Craniella sp.</title>
        <authorList>
            <person name="Li L."/>
            <person name="Xu Q.H."/>
            <person name="Lin H.W."/>
            <person name="Lu Y.H."/>
        </authorList>
    </citation>
    <scope>NUCLEOTIDE SEQUENCE [LARGE SCALE GENOMIC DNA]</scope>
    <source>
        <strain evidence="3 4">LHW63021</strain>
    </source>
</reference>
<evidence type="ECO:0000313" key="3">
    <source>
        <dbReference type="EMBL" id="RAY11386.1"/>
    </source>
</evidence>
<dbReference type="InterPro" id="IPR005754">
    <property type="entry name" value="Sortase"/>
</dbReference>
<keyword evidence="4" id="KW-1185">Reference proteome</keyword>
<gene>
    <name evidence="3" type="ORF">DPM19_30650</name>
</gene>
<evidence type="ECO:0000313" key="4">
    <source>
        <dbReference type="Proteomes" id="UP000251891"/>
    </source>
</evidence>
<keyword evidence="2" id="KW-0812">Transmembrane</keyword>
<name>A0A365GX43_9ACTN</name>
<keyword evidence="2" id="KW-1133">Transmembrane helix</keyword>
<protein>
    <recommendedName>
        <fullName evidence="5">Sortase</fullName>
    </recommendedName>
</protein>
<dbReference type="NCBIfam" id="TIGR01076">
    <property type="entry name" value="sortase_fam"/>
    <property type="match status" value="1"/>
</dbReference>
<keyword evidence="1" id="KW-0378">Hydrolase</keyword>
<dbReference type="SUPFAM" id="SSF63817">
    <property type="entry name" value="Sortase"/>
    <property type="match status" value="1"/>
</dbReference>
<feature type="transmembrane region" description="Helical" evidence="2">
    <location>
        <begin position="121"/>
        <end position="143"/>
    </location>
</feature>
<dbReference type="GO" id="GO:0016787">
    <property type="term" value="F:hydrolase activity"/>
    <property type="evidence" value="ECO:0007669"/>
    <property type="project" value="UniProtKB-KW"/>
</dbReference>
<feature type="transmembrane region" description="Helical" evidence="2">
    <location>
        <begin position="364"/>
        <end position="382"/>
    </location>
</feature>
<dbReference type="Pfam" id="PF04203">
    <property type="entry name" value="Sortase"/>
    <property type="match status" value="1"/>
</dbReference>
<dbReference type="Gene3D" id="2.40.260.10">
    <property type="entry name" value="Sortase"/>
    <property type="match status" value="1"/>
</dbReference>
<dbReference type="Proteomes" id="UP000251891">
    <property type="component" value="Unassembled WGS sequence"/>
</dbReference>
<evidence type="ECO:0000256" key="1">
    <source>
        <dbReference type="ARBA" id="ARBA00022801"/>
    </source>
</evidence>
<keyword evidence="2" id="KW-0472">Membrane</keyword>
<evidence type="ECO:0008006" key="5">
    <source>
        <dbReference type="Google" id="ProtNLM"/>
    </source>
</evidence>
<evidence type="ECO:0000256" key="2">
    <source>
        <dbReference type="SAM" id="Phobius"/>
    </source>
</evidence>
<dbReference type="RefSeq" id="WP_158566948.1">
    <property type="nucleotide sequence ID" value="NZ_QLYX01000019.1"/>
</dbReference>
<sequence>MTSEPSGPLRDAEEMLGRFESLVEGLASGPPGVDRAPALVVAGKVSALLGLVETDADPAVRRRVAGLRARQEAALLRLGGLGGLGGTPAAVPPRQGLVIDLSGLRGPEGLRGLGRAVTTSLMVMGVLLLAFAVYSVAFGHLLYERDQRLMLDRLNRDFQESAAIAAASVAGDRNLAAAPARGTPVALLEIPRIGVREVVVQGTGTKELRNAIGHYRPSPMPGQVGNAVLAGHRNLYGRPFARLGELRAGDTIAVTTQEGRFSYTVELSESAGTGDQDFLSQGTFVNRLTLLTTAPHGEGGRFAVVSKLQGNAAALKIRDDRQLKSDELGLGRDSSGWWPTLGWGLAMLGTLVVTSLLYRRWRRVSTYLITTPPLLAVGLLWFESVARLIPSTF</sequence>
<organism evidence="3 4">
    <name type="scientific">Actinomadura craniellae</name>
    <dbReference type="NCBI Taxonomy" id="2231787"/>
    <lineage>
        <taxon>Bacteria</taxon>
        <taxon>Bacillati</taxon>
        <taxon>Actinomycetota</taxon>
        <taxon>Actinomycetes</taxon>
        <taxon>Streptosporangiales</taxon>
        <taxon>Thermomonosporaceae</taxon>
        <taxon>Actinomadura</taxon>
    </lineage>
</organism>
<dbReference type="EMBL" id="QLYX01000019">
    <property type="protein sequence ID" value="RAY11386.1"/>
    <property type="molecule type" value="Genomic_DNA"/>
</dbReference>
<comment type="caution">
    <text evidence="3">The sequence shown here is derived from an EMBL/GenBank/DDBJ whole genome shotgun (WGS) entry which is preliminary data.</text>
</comment>
<dbReference type="AlphaFoldDB" id="A0A365GX43"/>
<dbReference type="InterPro" id="IPR023365">
    <property type="entry name" value="Sortase_dom-sf"/>
</dbReference>
<feature type="transmembrane region" description="Helical" evidence="2">
    <location>
        <begin position="337"/>
        <end position="358"/>
    </location>
</feature>